<gene>
    <name evidence="2" type="ORF">EVA_09350</name>
</gene>
<feature type="transmembrane region" description="Helical" evidence="1">
    <location>
        <begin position="21"/>
        <end position="39"/>
    </location>
</feature>
<evidence type="ECO:0000256" key="1">
    <source>
        <dbReference type="SAM" id="Phobius"/>
    </source>
</evidence>
<feature type="transmembrane region" description="Helical" evidence="1">
    <location>
        <begin position="79"/>
        <end position="99"/>
    </location>
</feature>
<keyword evidence="1" id="KW-0812">Transmembrane</keyword>
<sequence>MHFRRAVIGTRFHIQDFLLLFHLRIVFRLLYGGCFRLFLPVPFRHLPKSLALFRCHIHHHFIETVDGRIVFPVNGSIDVVRIALLIRFLHFLFLVRFLFSQRNRGGMRRYIRNLRCNLHFRFGRGTLCGISFFAAFFFLEGSSLLTSSVIPQRSSRESCTPSECFIGRCGSISGFSSVGCGVTSSGFATVSGCVTFSICGCISGVETISPSVLLLCAG</sequence>
<dbReference type="EMBL" id="AMCI01002503">
    <property type="protein sequence ID" value="EJX02544.1"/>
    <property type="molecule type" value="Genomic_DNA"/>
</dbReference>
<reference evidence="2" key="1">
    <citation type="journal article" date="2012" name="PLoS ONE">
        <title>Gene sets for utilization of primary and secondary nutrition supplies in the distal gut of endangered iberian lynx.</title>
        <authorList>
            <person name="Alcaide M."/>
            <person name="Messina E."/>
            <person name="Richter M."/>
            <person name="Bargiela R."/>
            <person name="Peplies J."/>
            <person name="Huws S.A."/>
            <person name="Newbold C.J."/>
            <person name="Golyshin P.N."/>
            <person name="Simon M.A."/>
            <person name="Lopez G."/>
            <person name="Yakimov M.M."/>
            <person name="Ferrer M."/>
        </authorList>
    </citation>
    <scope>NUCLEOTIDE SEQUENCE</scope>
</reference>
<keyword evidence="1" id="KW-1133">Transmembrane helix</keyword>
<dbReference type="AlphaFoldDB" id="J9G6S5"/>
<protein>
    <submittedName>
        <fullName evidence="2">Uncharacterized protein</fullName>
    </submittedName>
</protein>
<keyword evidence="1" id="KW-0472">Membrane</keyword>
<proteinExistence type="predicted"/>
<accession>J9G6S5</accession>
<feature type="transmembrane region" description="Helical" evidence="1">
    <location>
        <begin position="120"/>
        <end position="139"/>
    </location>
</feature>
<comment type="caution">
    <text evidence="2">The sequence shown here is derived from an EMBL/GenBank/DDBJ whole genome shotgun (WGS) entry which is preliminary data.</text>
</comment>
<name>J9G6S5_9ZZZZ</name>
<organism evidence="2">
    <name type="scientific">gut metagenome</name>
    <dbReference type="NCBI Taxonomy" id="749906"/>
    <lineage>
        <taxon>unclassified sequences</taxon>
        <taxon>metagenomes</taxon>
        <taxon>organismal metagenomes</taxon>
    </lineage>
</organism>
<evidence type="ECO:0000313" key="2">
    <source>
        <dbReference type="EMBL" id="EJX02544.1"/>
    </source>
</evidence>